<feature type="chain" id="PRO_5009526914" description="PEGA domain-containing protein" evidence="1">
    <location>
        <begin position="22"/>
        <end position="156"/>
    </location>
</feature>
<dbReference type="AlphaFoldDB" id="A0A1F6TZN1"/>
<sequence>MKKLVLPLVSFAWLAFLQGCAPLRSNPDMISVESDPSGAEVYVMGKKVGITPLEVRQVEVFPLTYSPGQQSLYGTIVLRYAGCHDYTQRVSTTAYGKGINAKLDCGQKPAEAARTDRKEADASIEKRLQKLKELQEKGLITEEDAKATRRRILEGL</sequence>
<evidence type="ECO:0000313" key="4">
    <source>
        <dbReference type="Proteomes" id="UP000179037"/>
    </source>
</evidence>
<name>A0A1F6TZN1_9PROT</name>
<keyword evidence="1" id="KW-0732">Signal</keyword>
<evidence type="ECO:0000313" key="3">
    <source>
        <dbReference type="EMBL" id="OGI50519.1"/>
    </source>
</evidence>
<reference evidence="3 4" key="1">
    <citation type="journal article" date="2016" name="Nat. Commun.">
        <title>Thousands of microbial genomes shed light on interconnected biogeochemical processes in an aquifer system.</title>
        <authorList>
            <person name="Anantharaman K."/>
            <person name="Brown C.T."/>
            <person name="Hug L.A."/>
            <person name="Sharon I."/>
            <person name="Castelle C.J."/>
            <person name="Probst A.J."/>
            <person name="Thomas B.C."/>
            <person name="Singh A."/>
            <person name="Wilkins M.J."/>
            <person name="Karaoz U."/>
            <person name="Brodie E.L."/>
            <person name="Williams K.H."/>
            <person name="Hubbard S.S."/>
            <person name="Banfield J.F."/>
        </authorList>
    </citation>
    <scope>NUCLEOTIDE SEQUENCE [LARGE SCALE GENOMIC DNA]</scope>
</reference>
<evidence type="ECO:0000259" key="2">
    <source>
        <dbReference type="Pfam" id="PF08308"/>
    </source>
</evidence>
<protein>
    <recommendedName>
        <fullName evidence="2">PEGA domain-containing protein</fullName>
    </recommendedName>
</protein>
<dbReference type="Pfam" id="PF08308">
    <property type="entry name" value="PEGA"/>
    <property type="match status" value="1"/>
</dbReference>
<comment type="caution">
    <text evidence="3">The sequence shown here is derived from an EMBL/GenBank/DDBJ whole genome shotgun (WGS) entry which is preliminary data.</text>
</comment>
<feature type="domain" description="PEGA" evidence="2">
    <location>
        <begin position="30"/>
        <end position="59"/>
    </location>
</feature>
<feature type="signal peptide" evidence="1">
    <location>
        <begin position="1"/>
        <end position="21"/>
    </location>
</feature>
<dbReference type="Proteomes" id="UP000179037">
    <property type="component" value="Unassembled WGS sequence"/>
</dbReference>
<dbReference type="InterPro" id="IPR013229">
    <property type="entry name" value="PEGA"/>
</dbReference>
<dbReference type="PROSITE" id="PS51257">
    <property type="entry name" value="PROKAR_LIPOPROTEIN"/>
    <property type="match status" value="1"/>
</dbReference>
<evidence type="ECO:0000256" key="1">
    <source>
        <dbReference type="SAM" id="SignalP"/>
    </source>
</evidence>
<proteinExistence type="predicted"/>
<accession>A0A1F6TZN1</accession>
<gene>
    <name evidence="3" type="ORF">A3A87_05530</name>
</gene>
<organism evidence="3 4">
    <name type="scientific">Candidatus Muproteobacteria bacterium RIFCSPLOWO2_01_FULL_60_18</name>
    <dbReference type="NCBI Taxonomy" id="1817768"/>
    <lineage>
        <taxon>Bacteria</taxon>
        <taxon>Pseudomonadati</taxon>
        <taxon>Pseudomonadota</taxon>
        <taxon>Candidatus Muproteobacteria</taxon>
    </lineage>
</organism>
<dbReference type="EMBL" id="MFTC01000067">
    <property type="protein sequence ID" value="OGI50519.1"/>
    <property type="molecule type" value="Genomic_DNA"/>
</dbReference>